<keyword evidence="5" id="KW-0547">Nucleotide-binding</keyword>
<dbReference type="AlphaFoldDB" id="A0ABD3X2F3"/>
<keyword evidence="6" id="KW-0460">Magnesium</keyword>
<dbReference type="Gene3D" id="3.40.50.300">
    <property type="entry name" value="P-loop containing nucleotide triphosphate hydrolases"/>
    <property type="match status" value="1"/>
</dbReference>
<dbReference type="Proteomes" id="UP001634394">
    <property type="component" value="Unassembled WGS sequence"/>
</dbReference>
<evidence type="ECO:0000256" key="7">
    <source>
        <dbReference type="ARBA" id="ARBA00023134"/>
    </source>
</evidence>
<dbReference type="Pfam" id="PF01926">
    <property type="entry name" value="MMR_HSR1"/>
    <property type="match status" value="1"/>
</dbReference>
<keyword evidence="7" id="KW-0342">GTP-binding</keyword>
<evidence type="ECO:0000256" key="1">
    <source>
        <dbReference type="ARBA" id="ARBA00001946"/>
    </source>
</evidence>
<organism evidence="9 10">
    <name type="scientific">Sinanodonta woodiana</name>
    <name type="common">Chinese pond mussel</name>
    <name type="synonym">Anodonta woodiana</name>
    <dbReference type="NCBI Taxonomy" id="1069815"/>
    <lineage>
        <taxon>Eukaryota</taxon>
        <taxon>Metazoa</taxon>
        <taxon>Spiralia</taxon>
        <taxon>Lophotrochozoa</taxon>
        <taxon>Mollusca</taxon>
        <taxon>Bivalvia</taxon>
        <taxon>Autobranchia</taxon>
        <taxon>Heteroconchia</taxon>
        <taxon>Palaeoheterodonta</taxon>
        <taxon>Unionida</taxon>
        <taxon>Unionoidea</taxon>
        <taxon>Unionidae</taxon>
        <taxon>Unioninae</taxon>
        <taxon>Sinanodonta</taxon>
    </lineage>
</organism>
<dbReference type="PANTHER" id="PTHR46498:SF1">
    <property type="entry name" value="GTP-BINDING PROTEIN 8"/>
    <property type="match status" value="1"/>
</dbReference>
<dbReference type="GO" id="GO:0046872">
    <property type="term" value="F:metal ion binding"/>
    <property type="evidence" value="ECO:0007669"/>
    <property type="project" value="UniProtKB-KW"/>
</dbReference>
<dbReference type="InterPro" id="IPR006073">
    <property type="entry name" value="GTP-bd"/>
</dbReference>
<dbReference type="InterPro" id="IPR052279">
    <property type="entry name" value="EngB_GTPase"/>
</dbReference>
<dbReference type="PROSITE" id="PS51706">
    <property type="entry name" value="G_ENGB"/>
    <property type="match status" value="1"/>
</dbReference>
<evidence type="ECO:0000313" key="9">
    <source>
        <dbReference type="EMBL" id="KAL3880419.1"/>
    </source>
</evidence>
<dbReference type="GO" id="GO:0005525">
    <property type="term" value="F:GTP binding"/>
    <property type="evidence" value="ECO:0007669"/>
    <property type="project" value="UniProtKB-KW"/>
</dbReference>
<proteinExistence type="inferred from homology"/>
<name>A0ABD3X2F3_SINWO</name>
<evidence type="ECO:0000313" key="10">
    <source>
        <dbReference type="Proteomes" id="UP001634394"/>
    </source>
</evidence>
<dbReference type="SUPFAM" id="SSF52540">
    <property type="entry name" value="P-loop containing nucleoside triphosphate hydrolases"/>
    <property type="match status" value="1"/>
</dbReference>
<evidence type="ECO:0000256" key="5">
    <source>
        <dbReference type="ARBA" id="ARBA00022741"/>
    </source>
</evidence>
<evidence type="ECO:0000256" key="2">
    <source>
        <dbReference type="ARBA" id="ARBA00009638"/>
    </source>
</evidence>
<dbReference type="InterPro" id="IPR019987">
    <property type="entry name" value="GTP-bd_ribosome_bio_YsxC"/>
</dbReference>
<comment type="similarity">
    <text evidence="2">Belongs to the TRAFAC class TrmE-Era-EngA-EngB-Septin-like GTPase superfamily. EngB GTPase family.</text>
</comment>
<evidence type="ECO:0000256" key="3">
    <source>
        <dbReference type="ARBA" id="ARBA00015370"/>
    </source>
</evidence>
<dbReference type="EMBL" id="JBJQND010000004">
    <property type="protein sequence ID" value="KAL3880419.1"/>
    <property type="molecule type" value="Genomic_DNA"/>
</dbReference>
<keyword evidence="10" id="KW-1185">Reference proteome</keyword>
<dbReference type="InterPro" id="IPR030393">
    <property type="entry name" value="G_ENGB_dom"/>
</dbReference>
<reference evidence="9 10" key="1">
    <citation type="submission" date="2024-11" db="EMBL/GenBank/DDBJ databases">
        <title>Chromosome-level genome assembly of the freshwater bivalve Anodonta woodiana.</title>
        <authorList>
            <person name="Chen X."/>
        </authorList>
    </citation>
    <scope>NUCLEOTIDE SEQUENCE [LARGE SCALE GENOMIC DNA]</scope>
    <source>
        <strain evidence="9">MN2024</strain>
        <tissue evidence="9">Gills</tissue>
    </source>
</reference>
<dbReference type="InterPro" id="IPR027417">
    <property type="entry name" value="P-loop_NTPase"/>
</dbReference>
<dbReference type="NCBIfam" id="TIGR03598">
    <property type="entry name" value="GTPase_YsxC"/>
    <property type="match status" value="1"/>
</dbReference>
<keyword evidence="4" id="KW-0479">Metal-binding</keyword>
<protein>
    <recommendedName>
        <fullName evidence="3">GTP-binding protein 8</fullName>
    </recommendedName>
</protein>
<evidence type="ECO:0000259" key="8">
    <source>
        <dbReference type="PROSITE" id="PS51706"/>
    </source>
</evidence>
<evidence type="ECO:0000256" key="4">
    <source>
        <dbReference type="ARBA" id="ARBA00022723"/>
    </source>
</evidence>
<sequence>MLNCFCKRFNIIVNIQRSVHSDLLRNFGWSQIISARREQSQNLSTRSSDRSPVLHPLKVLQPDVAVPLIPEGSHLFDPSNEEIIEAQKIFIPMQKGSIRFLKGAVYTEQLPEYDLPEVAFIGRSNVGKSSLIKALFTAADDELNIRTSKTPGQTKTLNFFQVGNFFSAVDMPGYGYNMPAHFADSAEQFLKTRRNLQMTFLLVDGKIGMTPLDMKYFEKFEGFNIRFCIVMTKIDKVVQSVLVKNLMSVIKHRETSSFCFPQPFLCSSVTGDGLALLQTFIAYVTGNVQIKGL</sequence>
<feature type="domain" description="EngB-type G" evidence="8">
    <location>
        <begin position="114"/>
        <end position="287"/>
    </location>
</feature>
<dbReference type="PANTHER" id="PTHR46498">
    <property type="entry name" value="GTP-BINDING PROTEIN 8"/>
    <property type="match status" value="1"/>
</dbReference>
<evidence type="ECO:0000256" key="6">
    <source>
        <dbReference type="ARBA" id="ARBA00022842"/>
    </source>
</evidence>
<comment type="caution">
    <text evidence="9">The sequence shown here is derived from an EMBL/GenBank/DDBJ whole genome shotgun (WGS) entry which is preliminary data.</text>
</comment>
<comment type="cofactor">
    <cofactor evidence="1">
        <name>Mg(2+)</name>
        <dbReference type="ChEBI" id="CHEBI:18420"/>
    </cofactor>
</comment>
<gene>
    <name evidence="9" type="ORF">ACJMK2_032657</name>
</gene>
<accession>A0ABD3X2F3</accession>
<dbReference type="CDD" id="cd01876">
    <property type="entry name" value="YihA_EngB"/>
    <property type="match status" value="1"/>
</dbReference>